<proteinExistence type="predicted"/>
<evidence type="ECO:0008006" key="2">
    <source>
        <dbReference type="Google" id="ProtNLM"/>
    </source>
</evidence>
<dbReference type="InterPro" id="IPR015915">
    <property type="entry name" value="Kelch-typ_b-propeller"/>
</dbReference>
<accession>A0A3B0TMH4</accession>
<dbReference type="GO" id="GO:0005737">
    <property type="term" value="C:cytoplasm"/>
    <property type="evidence" value="ECO:0007669"/>
    <property type="project" value="TreeGrafter"/>
</dbReference>
<gene>
    <name evidence="1" type="ORF">MNBD_ACTINO02-2041</name>
</gene>
<dbReference type="EMBL" id="UOEK01000451">
    <property type="protein sequence ID" value="VAW08246.1"/>
    <property type="molecule type" value="Genomic_DNA"/>
</dbReference>
<dbReference type="InterPro" id="IPR052456">
    <property type="entry name" value="CTLH_complex_component"/>
</dbReference>
<dbReference type="PANTHER" id="PTHR15526:SF5">
    <property type="entry name" value="MUSKELIN"/>
    <property type="match status" value="1"/>
</dbReference>
<protein>
    <recommendedName>
        <fullName evidence="2">Galactose oxidase</fullName>
    </recommendedName>
</protein>
<dbReference type="Pfam" id="PF24681">
    <property type="entry name" value="Kelch_KLHDC2_KLHL20_DRC7"/>
    <property type="match status" value="1"/>
</dbReference>
<name>A0A3B0TMH4_9ZZZZ</name>
<dbReference type="PANTHER" id="PTHR15526">
    <property type="entry name" value="MUSKELIN"/>
    <property type="match status" value="1"/>
</dbReference>
<organism evidence="1">
    <name type="scientific">hydrothermal vent metagenome</name>
    <dbReference type="NCBI Taxonomy" id="652676"/>
    <lineage>
        <taxon>unclassified sequences</taxon>
        <taxon>metagenomes</taxon>
        <taxon>ecological metagenomes</taxon>
    </lineage>
</organism>
<dbReference type="Gene3D" id="2.120.10.80">
    <property type="entry name" value="Kelch-type beta propeller"/>
    <property type="match status" value="1"/>
</dbReference>
<dbReference type="SUPFAM" id="SSF117281">
    <property type="entry name" value="Kelch motif"/>
    <property type="match status" value="1"/>
</dbReference>
<dbReference type="AlphaFoldDB" id="A0A3B0TMH4"/>
<evidence type="ECO:0000313" key="1">
    <source>
        <dbReference type="EMBL" id="VAW08246.1"/>
    </source>
</evidence>
<sequence length="216" mass="23290">LADGPGPRYGQAIAYDSQSDRVVLFGGIGSVPEDSSGDSVLGDTWIFDPAVGDWEQAEVPTAPGPRVFSDMVYDPQTDLVYLFGGMSETNLGDAGLWAFDVDANEWTLIETVDGPDPRWMHQLDLDVPSGKLVMTGGRVRTETGAVDNPIVRDEATDEVWLYDTVAGSWEAGPPLPVAIFAHASVGTDDGVVAWIFGSLHRFDLDTGTWLNLDESQ</sequence>
<feature type="non-terminal residue" evidence="1">
    <location>
        <position position="1"/>
    </location>
</feature>
<reference evidence="1" key="1">
    <citation type="submission" date="2018-06" db="EMBL/GenBank/DDBJ databases">
        <authorList>
            <person name="Zhirakovskaya E."/>
        </authorList>
    </citation>
    <scope>NUCLEOTIDE SEQUENCE</scope>
</reference>